<keyword evidence="8" id="KW-1133">Transmembrane helix</keyword>
<evidence type="ECO:0000256" key="5">
    <source>
        <dbReference type="ARBA" id="ARBA00022519"/>
    </source>
</evidence>
<keyword evidence="4 10" id="KW-1003">Cell membrane</keyword>
<evidence type="ECO:0000256" key="8">
    <source>
        <dbReference type="ARBA" id="ARBA00022989"/>
    </source>
</evidence>
<dbReference type="GO" id="GO:0005886">
    <property type="term" value="C:plasma membrane"/>
    <property type="evidence" value="ECO:0007669"/>
    <property type="project" value="UniProtKB-SubCell"/>
</dbReference>
<dbReference type="AlphaFoldDB" id="A0A501PPF6"/>
<dbReference type="PRINTS" id="PR01374">
    <property type="entry name" value="TONBPROTEIN"/>
</dbReference>
<evidence type="ECO:0000256" key="1">
    <source>
        <dbReference type="ARBA" id="ARBA00004383"/>
    </source>
</evidence>
<sequence length="201" mass="21426">MIARTGTSFSLAALVTFGLFFFMQQMVAAPEIRLAPERDPIPVVIGTVRDIRDIDNTPKMPDRPEPVDVVFEDTLPPEPTPGTGISLNPDPIGGSAPTGLPGKNAVGFSDGEVYAITAIAPEYPAAAARKGLSGYVVVGFTVDKTGAVSDAYVIESSSGLFDRSALRAIRKFKYKPKVVNGTPVAQGNLMYKFTFELQDDA</sequence>
<comment type="subcellular location">
    <subcellularLocation>
        <location evidence="1 10">Cell inner membrane</location>
        <topology evidence="1 10">Single-pass membrane protein</topology>
        <orientation evidence="1 10">Periplasmic side</orientation>
    </subcellularLocation>
</comment>
<dbReference type="NCBIfam" id="TIGR01352">
    <property type="entry name" value="tonB_Cterm"/>
    <property type="match status" value="1"/>
</dbReference>
<evidence type="ECO:0000256" key="10">
    <source>
        <dbReference type="RuleBase" id="RU362123"/>
    </source>
</evidence>
<evidence type="ECO:0000256" key="6">
    <source>
        <dbReference type="ARBA" id="ARBA00022692"/>
    </source>
</evidence>
<dbReference type="PANTHER" id="PTHR33446">
    <property type="entry name" value="PROTEIN TONB-RELATED"/>
    <property type="match status" value="1"/>
</dbReference>
<accession>A0A501PPF6</accession>
<evidence type="ECO:0000313" key="12">
    <source>
        <dbReference type="EMBL" id="TPD61676.1"/>
    </source>
</evidence>
<evidence type="ECO:0000259" key="11">
    <source>
        <dbReference type="PROSITE" id="PS52015"/>
    </source>
</evidence>
<reference evidence="13" key="1">
    <citation type="submission" date="2019-06" db="EMBL/GenBank/DDBJ databases">
        <title>The complete genome of Emcibacter congregatus ZYLT.</title>
        <authorList>
            <person name="Zhao Z."/>
        </authorList>
    </citation>
    <scope>NUCLEOTIDE SEQUENCE [LARGE SCALE GENOMIC DNA]</scope>
    <source>
        <strain evidence="13">MCCC 1A06723</strain>
    </source>
</reference>
<dbReference type="EMBL" id="VFIY01000005">
    <property type="protein sequence ID" value="TPD61676.1"/>
    <property type="molecule type" value="Genomic_DNA"/>
</dbReference>
<evidence type="ECO:0000256" key="4">
    <source>
        <dbReference type="ARBA" id="ARBA00022475"/>
    </source>
</evidence>
<dbReference type="GO" id="GO:0015891">
    <property type="term" value="P:siderophore transport"/>
    <property type="evidence" value="ECO:0007669"/>
    <property type="project" value="InterPro"/>
</dbReference>
<dbReference type="Pfam" id="PF03544">
    <property type="entry name" value="TonB_C"/>
    <property type="match status" value="1"/>
</dbReference>
<keyword evidence="9" id="KW-0472">Membrane</keyword>
<keyword evidence="10" id="KW-0735">Signal-anchor</keyword>
<dbReference type="PANTHER" id="PTHR33446:SF14">
    <property type="entry name" value="PROTEIN TONB"/>
    <property type="match status" value="1"/>
</dbReference>
<evidence type="ECO:0000256" key="2">
    <source>
        <dbReference type="ARBA" id="ARBA00006555"/>
    </source>
</evidence>
<dbReference type="InterPro" id="IPR006260">
    <property type="entry name" value="TonB/TolA_C"/>
</dbReference>
<dbReference type="PROSITE" id="PS52015">
    <property type="entry name" value="TONB_CTD"/>
    <property type="match status" value="1"/>
</dbReference>
<dbReference type="GO" id="GO:0015031">
    <property type="term" value="P:protein transport"/>
    <property type="evidence" value="ECO:0007669"/>
    <property type="project" value="UniProtKB-UniRule"/>
</dbReference>
<evidence type="ECO:0000256" key="3">
    <source>
        <dbReference type="ARBA" id="ARBA00022448"/>
    </source>
</evidence>
<dbReference type="Proteomes" id="UP000319148">
    <property type="component" value="Unassembled WGS sequence"/>
</dbReference>
<dbReference type="InterPro" id="IPR037682">
    <property type="entry name" value="TonB_C"/>
</dbReference>
<proteinExistence type="inferred from homology"/>
<dbReference type="RefSeq" id="WP_139939233.1">
    <property type="nucleotide sequence ID" value="NZ_JBHSYP010000003.1"/>
</dbReference>
<dbReference type="GO" id="GO:0055085">
    <property type="term" value="P:transmembrane transport"/>
    <property type="evidence" value="ECO:0007669"/>
    <property type="project" value="InterPro"/>
</dbReference>
<comment type="function">
    <text evidence="10">Interacts with outer membrane receptor proteins that carry out high-affinity binding and energy dependent uptake into the periplasmic space of specific substrates. It could act to transduce energy from the cytoplasmic membrane to specific energy-requiring processes in the outer membrane, resulting in the release into the periplasm of ligands bound by these outer membrane proteins.</text>
</comment>
<comment type="caution">
    <text evidence="12">The sequence shown here is derived from an EMBL/GenBank/DDBJ whole genome shotgun (WGS) entry which is preliminary data.</text>
</comment>
<feature type="domain" description="TonB C-terminal" evidence="11">
    <location>
        <begin position="108"/>
        <end position="201"/>
    </location>
</feature>
<keyword evidence="3 10" id="KW-0813">Transport</keyword>
<evidence type="ECO:0000256" key="7">
    <source>
        <dbReference type="ARBA" id="ARBA00022927"/>
    </source>
</evidence>
<dbReference type="InterPro" id="IPR003538">
    <property type="entry name" value="TonB"/>
</dbReference>
<evidence type="ECO:0000313" key="13">
    <source>
        <dbReference type="Proteomes" id="UP000319148"/>
    </source>
</evidence>
<name>A0A501PPF6_9PROT</name>
<dbReference type="GO" id="GO:0030288">
    <property type="term" value="C:outer membrane-bounded periplasmic space"/>
    <property type="evidence" value="ECO:0007669"/>
    <property type="project" value="InterPro"/>
</dbReference>
<dbReference type="OrthoDB" id="7630804at2"/>
<evidence type="ECO:0000256" key="9">
    <source>
        <dbReference type="ARBA" id="ARBA00023136"/>
    </source>
</evidence>
<keyword evidence="13" id="KW-1185">Reference proteome</keyword>
<keyword evidence="5 10" id="KW-0997">Cell inner membrane</keyword>
<dbReference type="SUPFAM" id="SSF74653">
    <property type="entry name" value="TolA/TonB C-terminal domain"/>
    <property type="match status" value="1"/>
</dbReference>
<protein>
    <recommendedName>
        <fullName evidence="10">Protein TonB</fullName>
    </recommendedName>
</protein>
<comment type="similarity">
    <text evidence="2 10">Belongs to the TonB family.</text>
</comment>
<organism evidence="12 13">
    <name type="scientific">Emcibacter nanhaiensis</name>
    <dbReference type="NCBI Taxonomy" id="1505037"/>
    <lineage>
        <taxon>Bacteria</taxon>
        <taxon>Pseudomonadati</taxon>
        <taxon>Pseudomonadota</taxon>
        <taxon>Alphaproteobacteria</taxon>
        <taxon>Emcibacterales</taxon>
        <taxon>Emcibacteraceae</taxon>
        <taxon>Emcibacter</taxon>
    </lineage>
</organism>
<gene>
    <name evidence="12" type="ORF">FIV46_05550</name>
</gene>
<dbReference type="GO" id="GO:0031992">
    <property type="term" value="F:energy transducer activity"/>
    <property type="evidence" value="ECO:0007669"/>
    <property type="project" value="InterPro"/>
</dbReference>
<dbReference type="Gene3D" id="3.30.1150.10">
    <property type="match status" value="1"/>
</dbReference>
<dbReference type="InterPro" id="IPR051045">
    <property type="entry name" value="TonB-dependent_transducer"/>
</dbReference>
<keyword evidence="6" id="KW-0812">Transmembrane</keyword>
<keyword evidence="7 10" id="KW-0653">Protein transport</keyword>